<protein>
    <submittedName>
        <fullName evidence="2">VOC family protein</fullName>
    </submittedName>
</protein>
<accession>A0ABZ0TKE4</accession>
<gene>
    <name evidence="2" type="ORF">SNE25_25365</name>
</gene>
<dbReference type="EMBL" id="CP139558">
    <property type="protein sequence ID" value="WPU92658.1"/>
    <property type="molecule type" value="Genomic_DNA"/>
</dbReference>
<dbReference type="InterPro" id="IPR029068">
    <property type="entry name" value="Glyas_Bleomycin-R_OHBP_Dase"/>
</dbReference>
<organism evidence="2 3">
    <name type="scientific">Mucilaginibacter sabulilitoris</name>
    <dbReference type="NCBI Taxonomy" id="1173583"/>
    <lineage>
        <taxon>Bacteria</taxon>
        <taxon>Pseudomonadati</taxon>
        <taxon>Bacteroidota</taxon>
        <taxon>Sphingobacteriia</taxon>
        <taxon>Sphingobacteriales</taxon>
        <taxon>Sphingobacteriaceae</taxon>
        <taxon>Mucilaginibacter</taxon>
    </lineage>
</organism>
<evidence type="ECO:0000259" key="1">
    <source>
        <dbReference type="Pfam" id="PF00903"/>
    </source>
</evidence>
<name>A0ABZ0TKE4_9SPHI</name>
<dbReference type="InterPro" id="IPR004360">
    <property type="entry name" value="Glyas_Fos-R_dOase_dom"/>
</dbReference>
<dbReference type="SUPFAM" id="SSF54593">
    <property type="entry name" value="Glyoxalase/Bleomycin resistance protein/Dihydroxybiphenyl dioxygenase"/>
    <property type="match status" value="1"/>
</dbReference>
<dbReference type="Proteomes" id="UP001324380">
    <property type="component" value="Chromosome"/>
</dbReference>
<sequence length="124" mass="14020">MAIPHNARLKAFVATVVPETAKLFYRDVLGFKLLSEDKYALQFEASGTLLRIAIVNGFTPYPFTVLGWDVDDIEAVIRSLNNKNVIFEKYSFLEQNELGVWNSGEAKVAWFKDPDGNVLSLTQY</sequence>
<proteinExistence type="predicted"/>
<evidence type="ECO:0000313" key="3">
    <source>
        <dbReference type="Proteomes" id="UP001324380"/>
    </source>
</evidence>
<dbReference type="RefSeq" id="WP_321561818.1">
    <property type="nucleotide sequence ID" value="NZ_CP139558.1"/>
</dbReference>
<dbReference type="Gene3D" id="3.10.180.10">
    <property type="entry name" value="2,3-Dihydroxybiphenyl 1,2-Dioxygenase, domain 1"/>
    <property type="match status" value="1"/>
</dbReference>
<feature type="domain" description="Glyoxalase/fosfomycin resistance/dioxygenase" evidence="1">
    <location>
        <begin position="18"/>
        <end position="119"/>
    </location>
</feature>
<dbReference type="Pfam" id="PF00903">
    <property type="entry name" value="Glyoxalase"/>
    <property type="match status" value="1"/>
</dbReference>
<evidence type="ECO:0000313" key="2">
    <source>
        <dbReference type="EMBL" id="WPU92658.1"/>
    </source>
</evidence>
<keyword evidence="3" id="KW-1185">Reference proteome</keyword>
<reference evidence="2 3" key="1">
    <citation type="submission" date="2023-11" db="EMBL/GenBank/DDBJ databases">
        <title>Analysis of the Genomes of Mucilaginibacter gossypii cycad 4 and M. sabulilitoris SNA2: microbes with the potential for plant growth promotion.</title>
        <authorList>
            <person name="Hirsch A.M."/>
            <person name="Humm E."/>
            <person name="Rubbi M."/>
            <person name="Del Vecchio G."/>
            <person name="Ha S.M."/>
            <person name="Pellegrini M."/>
            <person name="Gunsalus R.P."/>
        </authorList>
    </citation>
    <scope>NUCLEOTIDE SEQUENCE [LARGE SCALE GENOMIC DNA]</scope>
    <source>
        <strain evidence="2 3">SNA2</strain>
    </source>
</reference>